<accession>A0A2S6IKU5</accession>
<proteinExistence type="predicted"/>
<gene>
    <name evidence="1" type="ORF">LY01_01548</name>
</gene>
<organism evidence="1 2">
    <name type="scientific">Nonlabens xylanidelens</name>
    <dbReference type="NCBI Taxonomy" id="191564"/>
    <lineage>
        <taxon>Bacteria</taxon>
        <taxon>Pseudomonadati</taxon>
        <taxon>Bacteroidota</taxon>
        <taxon>Flavobacteriia</taxon>
        <taxon>Flavobacteriales</taxon>
        <taxon>Flavobacteriaceae</taxon>
        <taxon>Nonlabens</taxon>
    </lineage>
</organism>
<dbReference type="Proteomes" id="UP000239002">
    <property type="component" value="Unassembled WGS sequence"/>
</dbReference>
<protein>
    <submittedName>
        <fullName evidence="1">Uncharacterized protein</fullName>
    </submittedName>
</protein>
<dbReference type="PROSITE" id="PS51257">
    <property type="entry name" value="PROKAR_LIPOPROTEIN"/>
    <property type="match status" value="1"/>
</dbReference>
<sequence length="275" mass="30566">MKKEFYPFILILFMISCETEELNNDNQVVGKEGLILKRGGNNTAVLSLSDHKDLLARNSFIVGEMMRLDANHRQHVINSLDPVTQVVSMQTLLNTSSGSSFYDHYLFIARYASMNFDGCTSLNRDINPEGGNPWPPLNPRTPFDPRPSSTNPTFTVLETLAFINEILNNNIEIVVYNPLSTGNIYTVGHPLNVQNTNLGCMIIDSPSLRYVGNGIDLNVCGKYSEPASVNASNRAANQVVVLSRPNLSKGNRYPYINFNITSYLDNSPPDEIPGF</sequence>
<keyword evidence="2" id="KW-1185">Reference proteome</keyword>
<name>A0A2S6IKU5_9FLAO</name>
<dbReference type="EMBL" id="PTJE01000003">
    <property type="protein sequence ID" value="PPK94796.1"/>
    <property type="molecule type" value="Genomic_DNA"/>
</dbReference>
<dbReference type="RefSeq" id="WP_104515254.1">
    <property type="nucleotide sequence ID" value="NZ_MQVW01000024.1"/>
</dbReference>
<dbReference type="OrthoDB" id="10007861at2"/>
<evidence type="ECO:0000313" key="2">
    <source>
        <dbReference type="Proteomes" id="UP000239002"/>
    </source>
</evidence>
<reference evidence="1 2" key="1">
    <citation type="submission" date="2018-02" db="EMBL/GenBank/DDBJ databases">
        <title>Genomic Encyclopedia of Archaeal and Bacterial Type Strains, Phase II (KMG-II): from individual species to whole genera.</title>
        <authorList>
            <person name="Goeker M."/>
        </authorList>
    </citation>
    <scope>NUCLEOTIDE SEQUENCE [LARGE SCALE GENOMIC DNA]</scope>
    <source>
        <strain evidence="1 2">DSM 16809</strain>
    </source>
</reference>
<comment type="caution">
    <text evidence="1">The sequence shown here is derived from an EMBL/GenBank/DDBJ whole genome shotgun (WGS) entry which is preliminary data.</text>
</comment>
<dbReference type="AlphaFoldDB" id="A0A2S6IKU5"/>
<evidence type="ECO:0000313" key="1">
    <source>
        <dbReference type="EMBL" id="PPK94796.1"/>
    </source>
</evidence>